<feature type="domain" description="F-box" evidence="1">
    <location>
        <begin position="1"/>
        <end position="44"/>
    </location>
</feature>
<proteinExistence type="predicted"/>
<dbReference type="PANTHER" id="PTHR31672:SF13">
    <property type="entry name" value="F-BOX PROTEIN CPR30-LIKE"/>
    <property type="match status" value="1"/>
</dbReference>
<sequence length="358" mass="41571">MPHLPNEIILEILSLLPVKSLMRFKCVCKSWRLMISDPEFAKKQLNVATKESGKLDKLRLILHSPYLRIKSCSLPSLFYEPFGYSINHDYPGRDLGVINEIVGCYNGLVCISIRDMEKDTIFVWNPSIKESKRLPSKPFEQLFYLVSYAFGYDSITDDYKVVRLVCCSINDSYEYHVEVFSLRSNAWRKIRSFPYFLFTDEAGKHVNGSINWAVSRDKNNDHWFIASLDLATESYEVVPQPDCANETLKPIIRVLGGQFCIIFEYDDIIDVWVMQEYGVKESWSKLVTVPFFSDPLDANYAKPLFYLKEGAILIDFYGMLILYNFNRNESTSPMIYGVHHYHEVEVYLESMVSPNSYN</sequence>
<dbReference type="Proteomes" id="UP001227230">
    <property type="component" value="Chromosome 18"/>
</dbReference>
<dbReference type="Pfam" id="PF07734">
    <property type="entry name" value="FBA_1"/>
    <property type="match status" value="1"/>
</dbReference>
<protein>
    <recommendedName>
        <fullName evidence="1">F-box domain-containing protein</fullName>
    </recommendedName>
</protein>
<reference evidence="2 3" key="1">
    <citation type="journal article" date="2023" name="Hortic Res">
        <title>The complete reference genome for grapevine (Vitis vinifera L.) genetics and breeding.</title>
        <authorList>
            <person name="Shi X."/>
            <person name="Cao S."/>
            <person name="Wang X."/>
            <person name="Huang S."/>
            <person name="Wang Y."/>
            <person name="Liu Z."/>
            <person name="Liu W."/>
            <person name="Leng X."/>
            <person name="Peng Y."/>
            <person name="Wang N."/>
            <person name="Wang Y."/>
            <person name="Ma Z."/>
            <person name="Xu X."/>
            <person name="Zhang F."/>
            <person name="Xue H."/>
            <person name="Zhong H."/>
            <person name="Wang Y."/>
            <person name="Zhang K."/>
            <person name="Velt A."/>
            <person name="Avia K."/>
            <person name="Holtgrawe D."/>
            <person name="Grimplet J."/>
            <person name="Matus J.T."/>
            <person name="Ware D."/>
            <person name="Wu X."/>
            <person name="Wang H."/>
            <person name="Liu C."/>
            <person name="Fang Y."/>
            <person name="Rustenholz C."/>
            <person name="Cheng Z."/>
            <person name="Xiao H."/>
            <person name="Zhou Y."/>
        </authorList>
    </citation>
    <scope>NUCLEOTIDE SEQUENCE [LARGE SCALE GENOMIC DNA]</scope>
    <source>
        <strain evidence="3">cv. Pinot noir / PN40024</strain>
        <tissue evidence="2">Leaf</tissue>
    </source>
</reference>
<dbReference type="SMART" id="SM00256">
    <property type="entry name" value="FBOX"/>
    <property type="match status" value="1"/>
</dbReference>
<dbReference type="SUPFAM" id="SSF81383">
    <property type="entry name" value="F-box domain"/>
    <property type="match status" value="1"/>
</dbReference>
<evidence type="ECO:0000313" key="3">
    <source>
        <dbReference type="Proteomes" id="UP001227230"/>
    </source>
</evidence>
<name>A0ABY9DXQ8_VITVI</name>
<dbReference type="InterPro" id="IPR017451">
    <property type="entry name" value="F-box-assoc_interact_dom"/>
</dbReference>
<dbReference type="InterPro" id="IPR006527">
    <property type="entry name" value="F-box-assoc_dom_typ1"/>
</dbReference>
<dbReference type="InterPro" id="IPR001810">
    <property type="entry name" value="F-box_dom"/>
</dbReference>
<dbReference type="EMBL" id="CP126665">
    <property type="protein sequence ID" value="WKA11415.1"/>
    <property type="molecule type" value="Genomic_DNA"/>
</dbReference>
<organism evidence="2 3">
    <name type="scientific">Vitis vinifera</name>
    <name type="common">Grape</name>
    <dbReference type="NCBI Taxonomy" id="29760"/>
    <lineage>
        <taxon>Eukaryota</taxon>
        <taxon>Viridiplantae</taxon>
        <taxon>Streptophyta</taxon>
        <taxon>Embryophyta</taxon>
        <taxon>Tracheophyta</taxon>
        <taxon>Spermatophyta</taxon>
        <taxon>Magnoliopsida</taxon>
        <taxon>eudicotyledons</taxon>
        <taxon>Gunneridae</taxon>
        <taxon>Pentapetalae</taxon>
        <taxon>rosids</taxon>
        <taxon>Vitales</taxon>
        <taxon>Vitaceae</taxon>
        <taxon>Viteae</taxon>
        <taxon>Vitis</taxon>
    </lineage>
</organism>
<keyword evidence="3" id="KW-1185">Reference proteome</keyword>
<dbReference type="InterPro" id="IPR036047">
    <property type="entry name" value="F-box-like_dom_sf"/>
</dbReference>
<dbReference type="NCBIfam" id="TIGR01640">
    <property type="entry name" value="F_box_assoc_1"/>
    <property type="match status" value="1"/>
</dbReference>
<dbReference type="CDD" id="cd22157">
    <property type="entry name" value="F-box_AtFBW1-like"/>
    <property type="match status" value="1"/>
</dbReference>
<dbReference type="InterPro" id="IPR050796">
    <property type="entry name" value="SCF_F-box_component"/>
</dbReference>
<evidence type="ECO:0000313" key="2">
    <source>
        <dbReference type="EMBL" id="WKA11415.1"/>
    </source>
</evidence>
<dbReference type="Gene3D" id="1.20.1280.50">
    <property type="match status" value="1"/>
</dbReference>
<dbReference type="PROSITE" id="PS50181">
    <property type="entry name" value="FBOX"/>
    <property type="match status" value="1"/>
</dbReference>
<evidence type="ECO:0000259" key="1">
    <source>
        <dbReference type="PROSITE" id="PS50181"/>
    </source>
</evidence>
<accession>A0ABY9DXQ8</accession>
<dbReference type="PANTHER" id="PTHR31672">
    <property type="entry name" value="BNACNNG10540D PROTEIN"/>
    <property type="match status" value="1"/>
</dbReference>
<gene>
    <name evidence="2" type="ORF">VitviT2T_028915</name>
</gene>
<dbReference type="Pfam" id="PF12937">
    <property type="entry name" value="F-box-like"/>
    <property type="match status" value="1"/>
</dbReference>